<dbReference type="AlphaFoldDB" id="A0A1S2XJD3"/>
<dbReference type="RefSeq" id="XP_004489496.1">
    <property type="nucleotide sequence ID" value="XM_004489439.3"/>
</dbReference>
<keyword evidence="2" id="KW-1185">Reference proteome</keyword>
<dbReference type="PANTHER" id="PTHR33673:SF36">
    <property type="entry name" value="MYB-LIKE PROTEIN Q"/>
    <property type="match status" value="1"/>
</dbReference>
<feature type="region of interest" description="Disordered" evidence="1">
    <location>
        <begin position="287"/>
        <end position="324"/>
    </location>
</feature>
<protein>
    <submittedName>
        <fullName evidence="3">Uncharacterized protein LOC101493900</fullName>
    </submittedName>
</protein>
<dbReference type="PANTHER" id="PTHR33673">
    <property type="entry name" value="SUPPRESSOR SRP40-LIKE PROTEIN"/>
    <property type="match status" value="1"/>
</dbReference>
<feature type="region of interest" description="Disordered" evidence="1">
    <location>
        <begin position="143"/>
        <end position="191"/>
    </location>
</feature>
<dbReference type="PaxDb" id="3827-XP_004489496.1"/>
<dbReference type="OrthoDB" id="676141at2759"/>
<evidence type="ECO:0000256" key="1">
    <source>
        <dbReference type="SAM" id="MobiDB-lite"/>
    </source>
</evidence>
<evidence type="ECO:0000313" key="3">
    <source>
        <dbReference type="RefSeq" id="XP_004489496.1"/>
    </source>
</evidence>
<feature type="compositionally biased region" description="Low complexity" evidence="1">
    <location>
        <begin position="180"/>
        <end position="191"/>
    </location>
</feature>
<evidence type="ECO:0000313" key="2">
    <source>
        <dbReference type="Proteomes" id="UP000087171"/>
    </source>
</evidence>
<feature type="compositionally biased region" description="Basic and acidic residues" evidence="1">
    <location>
        <begin position="166"/>
        <end position="179"/>
    </location>
</feature>
<reference evidence="2" key="1">
    <citation type="journal article" date="2013" name="Nat. Biotechnol.">
        <title>Draft genome sequence of chickpea (Cicer arietinum) provides a resource for trait improvement.</title>
        <authorList>
            <person name="Varshney R.K."/>
            <person name="Song C."/>
            <person name="Saxena R.K."/>
            <person name="Azam S."/>
            <person name="Yu S."/>
            <person name="Sharpe A.G."/>
            <person name="Cannon S."/>
            <person name="Baek J."/>
            <person name="Rosen B.D."/>
            <person name="Tar'an B."/>
            <person name="Millan T."/>
            <person name="Zhang X."/>
            <person name="Ramsay L.D."/>
            <person name="Iwata A."/>
            <person name="Wang Y."/>
            <person name="Nelson W."/>
            <person name="Farmer A.D."/>
            <person name="Gaur P.M."/>
            <person name="Soderlund C."/>
            <person name="Penmetsa R.V."/>
            <person name="Xu C."/>
            <person name="Bharti A.K."/>
            <person name="He W."/>
            <person name="Winter P."/>
            <person name="Zhao S."/>
            <person name="Hane J.K."/>
            <person name="Carrasquilla-Garcia N."/>
            <person name="Condie J.A."/>
            <person name="Upadhyaya H.D."/>
            <person name="Luo M.C."/>
            <person name="Thudi M."/>
            <person name="Gowda C.L."/>
            <person name="Singh N.P."/>
            <person name="Lichtenzveig J."/>
            <person name="Gali K.K."/>
            <person name="Rubio J."/>
            <person name="Nadarajan N."/>
            <person name="Dolezel J."/>
            <person name="Bansal K.C."/>
            <person name="Xu X."/>
            <person name="Edwards D."/>
            <person name="Zhang G."/>
            <person name="Kahl G."/>
            <person name="Gil J."/>
            <person name="Singh K.B."/>
            <person name="Datta S.K."/>
            <person name="Jackson S.A."/>
            <person name="Wang J."/>
            <person name="Cook D.R."/>
        </authorList>
    </citation>
    <scope>NUCLEOTIDE SEQUENCE [LARGE SCALE GENOMIC DNA]</scope>
    <source>
        <strain evidence="2">cv. CDC Frontier</strain>
    </source>
</reference>
<gene>
    <name evidence="3" type="primary">LOC101493900</name>
</gene>
<dbReference type="KEGG" id="cam:101493900"/>
<feature type="region of interest" description="Disordered" evidence="1">
    <location>
        <begin position="1"/>
        <end position="63"/>
    </location>
</feature>
<accession>A0A1S2XJD3</accession>
<name>A0A1S2XJD3_CICAR</name>
<feature type="compositionally biased region" description="Basic and acidic residues" evidence="1">
    <location>
        <begin position="292"/>
        <end position="307"/>
    </location>
</feature>
<reference evidence="3" key="2">
    <citation type="submission" date="2025-08" db="UniProtKB">
        <authorList>
            <consortium name="RefSeq"/>
        </authorList>
    </citation>
    <scope>IDENTIFICATION</scope>
    <source>
        <tissue evidence="3">Etiolated seedlings</tissue>
    </source>
</reference>
<dbReference type="GeneID" id="101493900"/>
<dbReference type="Proteomes" id="UP000087171">
    <property type="component" value="Chromosome Ca2"/>
</dbReference>
<dbReference type="eggNOG" id="ENOG502S0N9">
    <property type="taxonomic scope" value="Eukaryota"/>
</dbReference>
<organism evidence="2 3">
    <name type="scientific">Cicer arietinum</name>
    <name type="common">Chickpea</name>
    <name type="synonym">Garbanzo</name>
    <dbReference type="NCBI Taxonomy" id="3827"/>
    <lineage>
        <taxon>Eukaryota</taxon>
        <taxon>Viridiplantae</taxon>
        <taxon>Streptophyta</taxon>
        <taxon>Embryophyta</taxon>
        <taxon>Tracheophyta</taxon>
        <taxon>Spermatophyta</taxon>
        <taxon>Magnoliopsida</taxon>
        <taxon>eudicotyledons</taxon>
        <taxon>Gunneridae</taxon>
        <taxon>Pentapetalae</taxon>
        <taxon>rosids</taxon>
        <taxon>fabids</taxon>
        <taxon>Fabales</taxon>
        <taxon>Fabaceae</taxon>
        <taxon>Papilionoideae</taxon>
        <taxon>50 kb inversion clade</taxon>
        <taxon>NPAAA clade</taxon>
        <taxon>Hologalegina</taxon>
        <taxon>IRL clade</taxon>
        <taxon>Cicereae</taxon>
        <taxon>Cicer</taxon>
    </lineage>
</organism>
<proteinExistence type="predicted"/>
<sequence length="346" mass="38540">MASFSYENRRGSGKKLKVHFDLPEDEDYPIDHHKHPRSSISSESSLDSDNTNKDENFEDPNNIGYGSPVWSFRSGTAPYSPPLQLMSPNSGYDPNRIPTSIFCSKPTSPMEWSVASNESLFSLHLGNNSFSRDQVFSFNNKSGELPKTNDLIGASTTLPSVQEVNHNNDEEKDDKERHSLSSNSSRDSTNTLNETINLGLENDNIRTSNENADLSLKDGDDRNVETSVDVETSTLDKTCDDHSKIAVARSEEPENYTTSVSYRSAGSDMSNRSFQFPILTVDGVRTSSATVESEKQEKNEKLHEQQQLEKPVQPPSPKSETTPKQSIRSWCSCCVCFSCFSCSPCF</sequence>
<dbReference type="STRING" id="3827.A0A1S2XJD3"/>
<feature type="compositionally biased region" description="Low complexity" evidence="1">
    <location>
        <begin position="38"/>
        <end position="48"/>
    </location>
</feature>
<feature type="compositionally biased region" description="Polar residues" evidence="1">
    <location>
        <begin position="154"/>
        <end position="165"/>
    </location>
</feature>